<dbReference type="Proteomes" id="UP000017184">
    <property type="component" value="Chromosome"/>
</dbReference>
<accession>U5NE46</accession>
<name>U5NE46_9BURK</name>
<protein>
    <submittedName>
        <fullName evidence="1">Uncharacterized protein</fullName>
    </submittedName>
</protein>
<keyword evidence="2" id="KW-1185">Reference proteome</keyword>
<reference evidence="1 2" key="1">
    <citation type="journal article" date="2013" name="Genome Biol.">
        <title>Genomic analysis reveals key aspects of prokaryotic symbiosis in the phototrophic consortium "Chlorochromatium aggregatum".</title>
        <authorList>
            <person name="Liu Z."/>
            <person name="Muller J."/>
            <person name="Li T."/>
            <person name="Alvey R.M."/>
            <person name="Vogl K."/>
            <person name="Frigaard N.U."/>
            <person name="Rockwell N.C."/>
            <person name="Boyd E.S."/>
            <person name="Tomsho L.P."/>
            <person name="Schuster S.C."/>
            <person name="Henke P."/>
            <person name="Rohde M."/>
            <person name="Overmann J."/>
            <person name="Bryant D.A."/>
        </authorList>
    </citation>
    <scope>NUCLEOTIDE SEQUENCE [LARGE SCALE GENOMIC DNA]</scope>
    <source>
        <strain evidence="1">CR</strain>
    </source>
</reference>
<dbReference type="AlphaFoldDB" id="U5NE46"/>
<dbReference type="STRING" id="946483.Cenrod_2443"/>
<dbReference type="HOGENOM" id="CLU_3005633_0_0_4"/>
<evidence type="ECO:0000313" key="2">
    <source>
        <dbReference type="Proteomes" id="UP000017184"/>
    </source>
</evidence>
<proteinExistence type="predicted"/>
<dbReference type="KEGG" id="cbx:Cenrod_2443"/>
<gene>
    <name evidence="1" type="ORF">Cenrod_2443</name>
</gene>
<dbReference type="EMBL" id="CP004885">
    <property type="protein sequence ID" value="AGX88498.1"/>
    <property type="molecule type" value="Genomic_DNA"/>
</dbReference>
<sequence>MILQRNWYYYCARFSCKFKHKNIDFQKSTCAKKALKNSVFSKKVRKTGLLQTQFYL</sequence>
<evidence type="ECO:0000313" key="1">
    <source>
        <dbReference type="EMBL" id="AGX88498.1"/>
    </source>
</evidence>
<organism evidence="1 2">
    <name type="scientific">Candidatus Symbiobacter mobilis CR</name>
    <dbReference type="NCBI Taxonomy" id="946483"/>
    <lineage>
        <taxon>Bacteria</taxon>
        <taxon>Pseudomonadati</taxon>
        <taxon>Pseudomonadota</taxon>
        <taxon>Betaproteobacteria</taxon>
        <taxon>Burkholderiales</taxon>
        <taxon>Comamonadaceae</taxon>
    </lineage>
</organism>